<evidence type="ECO:0000256" key="3">
    <source>
        <dbReference type="SAM" id="MobiDB-lite"/>
    </source>
</evidence>
<dbReference type="PANTHER" id="PTHR46138:SF1">
    <property type="entry name" value="PROTEIN DR1"/>
    <property type="match status" value="1"/>
</dbReference>
<comment type="caution">
    <text evidence="5">The sequence shown here is derived from an EMBL/GenBank/DDBJ whole genome shotgun (WGS) entry which is preliminary data.</text>
</comment>
<feature type="domain" description="Transcription factor CBF/NF-Y/archaeal histone" evidence="4">
    <location>
        <begin position="5"/>
        <end position="69"/>
    </location>
</feature>
<dbReference type="CDD" id="cd22905">
    <property type="entry name" value="HFD_Dr1"/>
    <property type="match status" value="1"/>
</dbReference>
<dbReference type="Proteomes" id="UP001491310">
    <property type="component" value="Unassembled WGS sequence"/>
</dbReference>
<sequence>MDDVSLPRATVEKIVKDVLPKDIRLASNALDLLLECCGEFVQLVYSEANTVSEEEKKSTINPEHVVRALDSLGFSSLLEDVNAYLKEVKESDQKRSLQRHDSKAAEQNKMSEEEQIALQKKLFAEARARTLSCALPDAAVGPNLPATA</sequence>
<feature type="region of interest" description="Disordered" evidence="3">
    <location>
        <begin position="92"/>
        <end position="112"/>
    </location>
</feature>
<dbReference type="InterPro" id="IPR042225">
    <property type="entry name" value="Ncb2"/>
</dbReference>
<accession>A0ABR2YSF6</accession>
<dbReference type="Pfam" id="PF00808">
    <property type="entry name" value="CBFD_NFYB_HMF"/>
    <property type="match status" value="1"/>
</dbReference>
<proteinExistence type="predicted"/>
<evidence type="ECO:0000256" key="1">
    <source>
        <dbReference type="ARBA" id="ARBA00004123"/>
    </source>
</evidence>
<comment type="subcellular location">
    <subcellularLocation>
        <location evidence="1">Nucleus</location>
    </subcellularLocation>
</comment>
<dbReference type="InterPro" id="IPR003958">
    <property type="entry name" value="CBFA_NFYB_domain"/>
</dbReference>
<evidence type="ECO:0000313" key="6">
    <source>
        <dbReference type="Proteomes" id="UP001491310"/>
    </source>
</evidence>
<reference evidence="5 6" key="1">
    <citation type="journal article" date="2024" name="Nat. Commun.">
        <title>Phylogenomics reveals the evolutionary origins of lichenization in chlorophyte algae.</title>
        <authorList>
            <person name="Puginier C."/>
            <person name="Libourel C."/>
            <person name="Otte J."/>
            <person name="Skaloud P."/>
            <person name="Haon M."/>
            <person name="Grisel S."/>
            <person name="Petersen M."/>
            <person name="Berrin J.G."/>
            <person name="Delaux P.M."/>
            <person name="Dal Grande F."/>
            <person name="Keller J."/>
        </authorList>
    </citation>
    <scope>NUCLEOTIDE SEQUENCE [LARGE SCALE GENOMIC DNA]</scope>
    <source>
        <strain evidence="5 6">SAG 216-7</strain>
    </source>
</reference>
<evidence type="ECO:0000259" key="4">
    <source>
        <dbReference type="Pfam" id="PF00808"/>
    </source>
</evidence>
<protein>
    <recommendedName>
        <fullName evidence="4">Transcription factor CBF/NF-Y/archaeal histone domain-containing protein</fullName>
    </recommendedName>
</protein>
<dbReference type="Gene3D" id="1.10.20.10">
    <property type="entry name" value="Histone, subunit A"/>
    <property type="match status" value="1"/>
</dbReference>
<organism evidence="5 6">
    <name type="scientific">Coccomyxa subellipsoidea</name>
    <dbReference type="NCBI Taxonomy" id="248742"/>
    <lineage>
        <taxon>Eukaryota</taxon>
        <taxon>Viridiplantae</taxon>
        <taxon>Chlorophyta</taxon>
        <taxon>core chlorophytes</taxon>
        <taxon>Trebouxiophyceae</taxon>
        <taxon>Trebouxiophyceae incertae sedis</taxon>
        <taxon>Coccomyxaceae</taxon>
        <taxon>Coccomyxa</taxon>
    </lineage>
</organism>
<gene>
    <name evidence="5" type="ORF">WJX75_003668</name>
</gene>
<name>A0ABR2YSF6_9CHLO</name>
<keyword evidence="2" id="KW-0539">Nucleus</keyword>
<dbReference type="PANTHER" id="PTHR46138">
    <property type="entry name" value="PROTEIN DR1"/>
    <property type="match status" value="1"/>
</dbReference>
<dbReference type="EMBL" id="JALJOT010000006">
    <property type="protein sequence ID" value="KAK9909525.1"/>
    <property type="molecule type" value="Genomic_DNA"/>
</dbReference>
<dbReference type="SUPFAM" id="SSF47113">
    <property type="entry name" value="Histone-fold"/>
    <property type="match status" value="1"/>
</dbReference>
<keyword evidence="6" id="KW-1185">Reference proteome</keyword>
<evidence type="ECO:0000256" key="2">
    <source>
        <dbReference type="ARBA" id="ARBA00023242"/>
    </source>
</evidence>
<dbReference type="InterPro" id="IPR009072">
    <property type="entry name" value="Histone-fold"/>
</dbReference>
<evidence type="ECO:0000313" key="5">
    <source>
        <dbReference type="EMBL" id="KAK9909525.1"/>
    </source>
</evidence>